<dbReference type="OrthoDB" id="408373at2759"/>
<evidence type="ECO:0000313" key="1">
    <source>
        <dbReference type="EMBL" id="TRZ05856.1"/>
    </source>
</evidence>
<reference evidence="1" key="1">
    <citation type="submission" date="2019-04" db="EMBL/GenBank/DDBJ databases">
        <title>Genome assembly of Zosterops borbonicus 15179.</title>
        <authorList>
            <person name="Leroy T."/>
            <person name="Anselmetti Y."/>
            <person name="Tilak M.-K."/>
            <person name="Nabholz B."/>
        </authorList>
    </citation>
    <scope>NUCLEOTIDE SEQUENCE</scope>
    <source>
        <strain evidence="1">HGM_15179</strain>
        <tissue evidence="1">Muscle</tissue>
    </source>
</reference>
<sequence length="115" mass="12212">GFLQDVLLQGGTQSPFSRALRGLIPLTQLVEELREGCRLRAAALGTALPDAFSASRPFRDLQEQGRANERMLRAAQTLRDNGGGRRGFLGIFGNFGDGGRVEIGALGGLGMVGLK</sequence>
<feature type="non-terminal residue" evidence="1">
    <location>
        <position position="115"/>
    </location>
</feature>
<comment type="caution">
    <text evidence="1">The sequence shown here is derived from an EMBL/GenBank/DDBJ whole genome shotgun (WGS) entry which is preliminary data.</text>
</comment>
<dbReference type="Proteomes" id="UP000796761">
    <property type="component" value="Unassembled WGS sequence"/>
</dbReference>
<accession>A0A8K1FY47</accession>
<organism evidence="1 2">
    <name type="scientific">Zosterops borbonicus</name>
    <dbReference type="NCBI Taxonomy" id="364589"/>
    <lineage>
        <taxon>Eukaryota</taxon>
        <taxon>Metazoa</taxon>
        <taxon>Chordata</taxon>
        <taxon>Craniata</taxon>
        <taxon>Vertebrata</taxon>
        <taxon>Euteleostomi</taxon>
        <taxon>Archelosauria</taxon>
        <taxon>Archosauria</taxon>
        <taxon>Dinosauria</taxon>
        <taxon>Saurischia</taxon>
        <taxon>Theropoda</taxon>
        <taxon>Coelurosauria</taxon>
        <taxon>Aves</taxon>
        <taxon>Neognathae</taxon>
        <taxon>Neoaves</taxon>
        <taxon>Telluraves</taxon>
        <taxon>Australaves</taxon>
        <taxon>Passeriformes</taxon>
        <taxon>Sylvioidea</taxon>
        <taxon>Zosteropidae</taxon>
        <taxon>Zosterops</taxon>
    </lineage>
</organism>
<dbReference type="AlphaFoldDB" id="A0A8K1FY47"/>
<evidence type="ECO:0000313" key="2">
    <source>
        <dbReference type="Proteomes" id="UP000796761"/>
    </source>
</evidence>
<gene>
    <name evidence="1" type="ORF">HGM15179_021251</name>
</gene>
<name>A0A8K1FY47_9PASS</name>
<protein>
    <submittedName>
        <fullName evidence="1">Uncharacterized protein</fullName>
    </submittedName>
</protein>
<keyword evidence="2" id="KW-1185">Reference proteome</keyword>
<dbReference type="Gene3D" id="1.10.150.240">
    <property type="entry name" value="Putative phosphatase, domain 2"/>
    <property type="match status" value="1"/>
</dbReference>
<dbReference type="EMBL" id="SWJQ01003270">
    <property type="protein sequence ID" value="TRZ05856.1"/>
    <property type="molecule type" value="Genomic_DNA"/>
</dbReference>
<feature type="non-terminal residue" evidence="1">
    <location>
        <position position="1"/>
    </location>
</feature>
<dbReference type="InterPro" id="IPR023198">
    <property type="entry name" value="PGP-like_dom2"/>
</dbReference>
<proteinExistence type="predicted"/>